<evidence type="ECO:0000313" key="2">
    <source>
        <dbReference type="EMBL" id="AGY57957.1"/>
    </source>
</evidence>
<dbReference type="AlphaFoldDB" id="U5QG68"/>
<reference evidence="2 3" key="1">
    <citation type="journal article" date="2013" name="PLoS ONE">
        <title>Cultivation and Complete Genome Sequencing of Gloeobacter kilaueensis sp. nov., from a Lava Cave in Kilauea Caldera, Hawai'i.</title>
        <authorList>
            <person name="Saw J.H."/>
            <person name="Schatz M."/>
            <person name="Brown M.V."/>
            <person name="Kunkel D.D."/>
            <person name="Foster J.S."/>
            <person name="Shick H."/>
            <person name="Christensen S."/>
            <person name="Hou S."/>
            <person name="Wan X."/>
            <person name="Donachie S.P."/>
        </authorList>
    </citation>
    <scope>NUCLEOTIDE SEQUENCE [LARGE SCALE GENOMIC DNA]</scope>
    <source>
        <strain evidence="3">JS</strain>
    </source>
</reference>
<feature type="compositionally biased region" description="Basic and acidic residues" evidence="1">
    <location>
        <begin position="259"/>
        <end position="270"/>
    </location>
</feature>
<feature type="compositionally biased region" description="Low complexity" evidence="1">
    <location>
        <begin position="291"/>
        <end position="307"/>
    </location>
</feature>
<organism evidence="2 3">
    <name type="scientific">Gloeobacter kilaueensis (strain ATCC BAA-2537 / CCAP 1431/1 / ULC 316 / JS1)</name>
    <dbReference type="NCBI Taxonomy" id="1183438"/>
    <lineage>
        <taxon>Bacteria</taxon>
        <taxon>Bacillati</taxon>
        <taxon>Cyanobacteriota</taxon>
        <taxon>Cyanophyceae</taxon>
        <taxon>Gloeobacterales</taxon>
        <taxon>Gloeobacteraceae</taxon>
        <taxon>Gloeobacter</taxon>
    </lineage>
</organism>
<dbReference type="Proteomes" id="UP000017396">
    <property type="component" value="Chromosome"/>
</dbReference>
<dbReference type="KEGG" id="glj:GKIL_1711"/>
<feature type="compositionally biased region" description="Polar residues" evidence="1">
    <location>
        <begin position="276"/>
        <end position="290"/>
    </location>
</feature>
<evidence type="ECO:0000256" key="1">
    <source>
        <dbReference type="SAM" id="MobiDB-lite"/>
    </source>
</evidence>
<dbReference type="HOGENOM" id="CLU_703505_0_0_3"/>
<dbReference type="EMBL" id="CP003587">
    <property type="protein sequence ID" value="AGY57957.1"/>
    <property type="molecule type" value="Genomic_DNA"/>
</dbReference>
<dbReference type="STRING" id="1183438.GKIL_1711"/>
<feature type="region of interest" description="Disordered" evidence="1">
    <location>
        <begin position="244"/>
        <end position="307"/>
    </location>
</feature>
<protein>
    <submittedName>
        <fullName evidence="2">Small-conductance mechanosensitive channel</fullName>
    </submittedName>
</protein>
<name>U5QG68_GLOK1</name>
<keyword evidence="3" id="KW-1185">Reference proteome</keyword>
<sequence>MRWLKHSTSATSIPGAMQKLISNLVAPIRQTLLAGAVVVPATLGFGIDGNGAAIAFPTASAPAHSTKHGDQRPTRQAVAGIVAPITTLANEFDEAQATAGGLDIHAGLAHTVIDLSAIAPDELVDIRAGDAGEGGTFSVIFERHSPQLITVKSNLTLKERRLNALPAITNIVAVSRSGKIWMFNVLSDDNLRGRRYTLKFSEPALGLRPPAAPQGISQSNQPRYANREQELLDRLTQAEADRLQSAQNRQAHETAAADATREAEQMRRNLTEAARSLQSGDRSQSPGKQTQALLDQQAARAEQLRQQAQEARVQEEALAIRAEDLRQQLRAAPQPVMNWQQWVEAARSGLDPAAYGYTARSQPPQNLDPQQVQLVEEAYRRYHPATSMEAQP</sequence>
<proteinExistence type="predicted"/>
<evidence type="ECO:0000313" key="3">
    <source>
        <dbReference type="Proteomes" id="UP000017396"/>
    </source>
</evidence>
<accession>U5QG68</accession>
<gene>
    <name evidence="2" type="ORF">GKIL_1711</name>
</gene>